<dbReference type="Pfam" id="PF21139">
    <property type="entry name" value="BT_MCC_alpha"/>
    <property type="match status" value="1"/>
</dbReference>
<evidence type="ECO:0000256" key="6">
    <source>
        <dbReference type="ARBA" id="ARBA00023267"/>
    </source>
</evidence>
<dbReference type="CDD" id="cd06850">
    <property type="entry name" value="biotinyl_domain"/>
    <property type="match status" value="1"/>
</dbReference>
<evidence type="ECO:0000256" key="1">
    <source>
        <dbReference type="ARBA" id="ARBA00001953"/>
    </source>
</evidence>
<dbReference type="InterPro" id="IPR005481">
    <property type="entry name" value="BC-like_N"/>
</dbReference>
<name>A0ABV8XVF9_9MICC</name>
<dbReference type="PROSITE" id="PS00188">
    <property type="entry name" value="BIOTIN"/>
    <property type="match status" value="1"/>
</dbReference>
<dbReference type="Gene3D" id="3.30.700.40">
    <property type="match status" value="1"/>
</dbReference>
<accession>A0ABV8XVF9</accession>
<dbReference type="PROSITE" id="PS00866">
    <property type="entry name" value="CPSASE_1"/>
    <property type="match status" value="1"/>
</dbReference>
<dbReference type="SMART" id="SM00878">
    <property type="entry name" value="Biotin_carb_C"/>
    <property type="match status" value="1"/>
</dbReference>
<dbReference type="Proteomes" id="UP001595965">
    <property type="component" value="Unassembled WGS sequence"/>
</dbReference>
<dbReference type="InterPro" id="IPR005479">
    <property type="entry name" value="CPAse_ATP-bd"/>
</dbReference>
<evidence type="ECO:0000256" key="4">
    <source>
        <dbReference type="ARBA" id="ARBA00022741"/>
    </source>
</evidence>
<evidence type="ECO:0000259" key="11">
    <source>
        <dbReference type="PROSITE" id="PS50979"/>
    </source>
</evidence>
<dbReference type="PANTHER" id="PTHR18866:SF33">
    <property type="entry name" value="METHYLCROTONOYL-COA CARBOXYLASE SUBUNIT ALPHA, MITOCHONDRIAL-RELATED"/>
    <property type="match status" value="1"/>
</dbReference>
<feature type="domain" description="ATP-grasp" evidence="10">
    <location>
        <begin position="120"/>
        <end position="319"/>
    </location>
</feature>
<evidence type="ECO:0000259" key="9">
    <source>
        <dbReference type="PROSITE" id="PS50968"/>
    </source>
</evidence>
<sequence>MFRTVLIANRGEIACRVIRTLRAMGIRSVAVYSDADAGARHVRLADAAVRLGSAPAAQSYLDIDAVLAAARATGAEAIHPGYGFLAENAGFAQACDEAGIVFIGPSAESIRVMGDKITAKNAVEARGVPTVPGIAQPGLSNDELAEAAAGIGYPLLIKPSAGGGGKGMHVVESEDQLAGSLEAARREAAASFGDDALFLERYVLTPRHIEVQVLADAHGAVIHLGERECSLQRRHQKVIEEAPSPLLDEATRARIGEAACETARSVGYRGAGTVEFIVPADAPDEFFFMEMNTRLQVEHPVTEEVTGADLVEQQLRVAAGETLELDQEDIILDGHSIETRIYAEDPAAGFLPTGGRVEHVRHPEGEGVRVDTSLEDGLSVSVDYDPMLAKVITWGRDREEARRRMVAALESTAVVGFTTNVEFLRALLELPAVIAGELDTGLIAREFDALEFATPGQREFREAALLMDAARGSSSDPWRRRDGWRLGGPAPRRFPLVAADGTTHTVLLSGTVDAPNVVAEPDAGTSDGAHTRPDGGRSGSLPALVTRRGQDVAVTIGGIGRSFTAVVGPEGVQLTRRGALFDIRRVRADHSVHGEAESTPTLTSPMPGTVLVTSVDDGATVNEGDAVLVVEAMKMEHVIRSTVAGTVALHAAVGDAVSRGQVLAVITPEVIEDGGGSGENGEDMKNPRISTSEESVA</sequence>
<gene>
    <name evidence="12" type="ORF">ACFO0K_07785</name>
</gene>
<dbReference type="Pfam" id="PF02786">
    <property type="entry name" value="CPSase_L_D2"/>
    <property type="match status" value="1"/>
</dbReference>
<dbReference type="InterPro" id="IPR016185">
    <property type="entry name" value="PreATP-grasp_dom_sf"/>
</dbReference>
<keyword evidence="5 7" id="KW-0067">ATP-binding</keyword>
<dbReference type="InterPro" id="IPR011053">
    <property type="entry name" value="Single_hybrid_motif"/>
</dbReference>
<dbReference type="PANTHER" id="PTHR18866">
    <property type="entry name" value="CARBOXYLASE:PYRUVATE/ACETYL-COA/PROPIONYL-COA CARBOXYLASE"/>
    <property type="match status" value="1"/>
</dbReference>
<dbReference type="RefSeq" id="WP_344230774.1">
    <property type="nucleotide sequence ID" value="NZ_BAAALH010000002.1"/>
</dbReference>
<dbReference type="InterPro" id="IPR005482">
    <property type="entry name" value="Biotin_COase_C"/>
</dbReference>
<evidence type="ECO:0000256" key="8">
    <source>
        <dbReference type="SAM" id="MobiDB-lite"/>
    </source>
</evidence>
<dbReference type="InterPro" id="IPR011054">
    <property type="entry name" value="Rudment_hybrid_motif"/>
</dbReference>
<reference evidence="13" key="1">
    <citation type="journal article" date="2019" name="Int. J. Syst. Evol. Microbiol.">
        <title>The Global Catalogue of Microorganisms (GCM) 10K type strain sequencing project: providing services to taxonomists for standard genome sequencing and annotation.</title>
        <authorList>
            <consortium name="The Broad Institute Genomics Platform"/>
            <consortium name="The Broad Institute Genome Sequencing Center for Infectious Disease"/>
            <person name="Wu L."/>
            <person name="Ma J."/>
        </authorList>
    </citation>
    <scope>NUCLEOTIDE SEQUENCE [LARGE SCALE GENOMIC DNA]</scope>
    <source>
        <strain evidence="13">CGMCC 1.12125</strain>
    </source>
</reference>
<dbReference type="InterPro" id="IPR011764">
    <property type="entry name" value="Biotin_carboxylation_dom"/>
</dbReference>
<comment type="caution">
    <text evidence="12">The sequence shown here is derived from an EMBL/GenBank/DDBJ whole genome shotgun (WGS) entry which is preliminary data.</text>
</comment>
<comment type="cofactor">
    <cofactor evidence="1">
        <name>biotin</name>
        <dbReference type="ChEBI" id="CHEBI:57586"/>
    </cofactor>
</comment>
<dbReference type="Pfam" id="PF00364">
    <property type="entry name" value="Biotin_lipoyl"/>
    <property type="match status" value="1"/>
</dbReference>
<evidence type="ECO:0000256" key="5">
    <source>
        <dbReference type="ARBA" id="ARBA00022840"/>
    </source>
</evidence>
<evidence type="ECO:0000256" key="3">
    <source>
        <dbReference type="ARBA" id="ARBA00022598"/>
    </source>
</evidence>
<dbReference type="NCBIfam" id="NF006367">
    <property type="entry name" value="PRK08591.1"/>
    <property type="match status" value="1"/>
</dbReference>
<evidence type="ECO:0000256" key="7">
    <source>
        <dbReference type="PROSITE-ProRule" id="PRU00409"/>
    </source>
</evidence>
<keyword evidence="13" id="KW-1185">Reference proteome</keyword>
<feature type="region of interest" description="Disordered" evidence="8">
    <location>
        <begin position="517"/>
        <end position="542"/>
    </location>
</feature>
<dbReference type="InterPro" id="IPR048429">
    <property type="entry name" value="MCC_alpha_BT"/>
</dbReference>
<feature type="domain" description="Biotin carboxylation" evidence="11">
    <location>
        <begin position="1"/>
        <end position="448"/>
    </location>
</feature>
<dbReference type="SUPFAM" id="SSF56059">
    <property type="entry name" value="Glutathione synthetase ATP-binding domain-like"/>
    <property type="match status" value="1"/>
</dbReference>
<evidence type="ECO:0000313" key="13">
    <source>
        <dbReference type="Proteomes" id="UP001595965"/>
    </source>
</evidence>
<dbReference type="InterPro" id="IPR001882">
    <property type="entry name" value="Biotin_BS"/>
</dbReference>
<dbReference type="Pfam" id="PF02785">
    <property type="entry name" value="Biotin_carb_C"/>
    <property type="match status" value="1"/>
</dbReference>
<dbReference type="PROSITE" id="PS50979">
    <property type="entry name" value="BC"/>
    <property type="match status" value="1"/>
</dbReference>
<dbReference type="Pfam" id="PF00289">
    <property type="entry name" value="Biotin_carb_N"/>
    <property type="match status" value="1"/>
</dbReference>
<evidence type="ECO:0000313" key="12">
    <source>
        <dbReference type="EMBL" id="MFC4429579.1"/>
    </source>
</evidence>
<evidence type="ECO:0000256" key="2">
    <source>
        <dbReference type="ARBA" id="ARBA00013263"/>
    </source>
</evidence>
<dbReference type="InterPro" id="IPR050856">
    <property type="entry name" value="Biotin_carboxylase_complex"/>
</dbReference>
<dbReference type="Gene3D" id="2.40.50.100">
    <property type="match status" value="1"/>
</dbReference>
<dbReference type="SUPFAM" id="SSF52440">
    <property type="entry name" value="PreATP-grasp domain"/>
    <property type="match status" value="1"/>
</dbReference>
<dbReference type="EMBL" id="JBHSEN010000001">
    <property type="protein sequence ID" value="MFC4429579.1"/>
    <property type="molecule type" value="Genomic_DNA"/>
</dbReference>
<proteinExistence type="predicted"/>
<keyword evidence="6" id="KW-0092">Biotin</keyword>
<feature type="domain" description="Lipoyl-binding" evidence="9">
    <location>
        <begin position="593"/>
        <end position="667"/>
    </location>
</feature>
<dbReference type="SUPFAM" id="SSF51246">
    <property type="entry name" value="Rudiment single hybrid motif"/>
    <property type="match status" value="1"/>
</dbReference>
<dbReference type="PROSITE" id="PS00867">
    <property type="entry name" value="CPSASE_2"/>
    <property type="match status" value="1"/>
</dbReference>
<feature type="region of interest" description="Disordered" evidence="8">
    <location>
        <begin position="671"/>
        <end position="697"/>
    </location>
</feature>
<dbReference type="PROSITE" id="PS50968">
    <property type="entry name" value="BIOTINYL_LIPOYL"/>
    <property type="match status" value="1"/>
</dbReference>
<keyword evidence="3" id="KW-0436">Ligase</keyword>
<organism evidence="12 13">
    <name type="scientific">Citricoccus alkalitolerans</name>
    <dbReference type="NCBI Taxonomy" id="246603"/>
    <lineage>
        <taxon>Bacteria</taxon>
        <taxon>Bacillati</taxon>
        <taxon>Actinomycetota</taxon>
        <taxon>Actinomycetes</taxon>
        <taxon>Micrococcales</taxon>
        <taxon>Micrococcaceae</taxon>
        <taxon>Citricoccus</taxon>
    </lineage>
</organism>
<dbReference type="SUPFAM" id="SSF51230">
    <property type="entry name" value="Single hybrid motif"/>
    <property type="match status" value="1"/>
</dbReference>
<protein>
    <recommendedName>
        <fullName evidence="2">biotin carboxylase</fullName>
        <ecNumber evidence="2">6.3.4.14</ecNumber>
    </recommendedName>
</protein>
<dbReference type="PROSITE" id="PS50975">
    <property type="entry name" value="ATP_GRASP"/>
    <property type="match status" value="1"/>
</dbReference>
<keyword evidence="4 7" id="KW-0547">Nucleotide-binding</keyword>
<feature type="compositionally biased region" description="Polar residues" evidence="8">
    <location>
        <begin position="688"/>
        <end position="697"/>
    </location>
</feature>
<dbReference type="EC" id="6.3.4.14" evidence="2"/>
<dbReference type="InterPro" id="IPR011761">
    <property type="entry name" value="ATP-grasp"/>
</dbReference>
<evidence type="ECO:0000259" key="10">
    <source>
        <dbReference type="PROSITE" id="PS50975"/>
    </source>
</evidence>
<dbReference type="InterPro" id="IPR000089">
    <property type="entry name" value="Biotin_lipoyl"/>
</dbReference>
<dbReference type="Gene3D" id="3.30.470.20">
    <property type="entry name" value="ATP-grasp fold, B domain"/>
    <property type="match status" value="1"/>
</dbReference>